<name>A0ABN8M8Q6_9CNID</name>
<dbReference type="Pfam" id="PF15905">
    <property type="entry name" value="HMMR_N"/>
    <property type="match status" value="1"/>
</dbReference>
<dbReference type="InterPro" id="IPR026203">
    <property type="entry name" value="IHABP"/>
</dbReference>
<feature type="region of interest" description="Disordered" evidence="1">
    <location>
        <begin position="269"/>
        <end position="289"/>
    </location>
</feature>
<accession>A0ABN8M8Q6</accession>
<evidence type="ECO:0000313" key="2">
    <source>
        <dbReference type="EMBL" id="CAH3023273.1"/>
    </source>
</evidence>
<dbReference type="Proteomes" id="UP001159427">
    <property type="component" value="Unassembled WGS sequence"/>
</dbReference>
<dbReference type="PANTHER" id="PTHR18956:SF6">
    <property type="entry name" value="HYALURONAN MEDIATED MOTILITY RECEPTOR"/>
    <property type="match status" value="1"/>
</dbReference>
<protein>
    <submittedName>
        <fullName evidence="2">Uncharacterized protein</fullName>
    </submittedName>
</protein>
<feature type="region of interest" description="Disordered" evidence="1">
    <location>
        <begin position="25"/>
        <end position="52"/>
    </location>
</feature>
<comment type="caution">
    <text evidence="2">The sequence shown here is derived from an EMBL/GenBank/DDBJ whole genome shotgun (WGS) entry which is preliminary data.</text>
</comment>
<evidence type="ECO:0000256" key="1">
    <source>
        <dbReference type="SAM" id="MobiDB-lite"/>
    </source>
</evidence>
<dbReference type="PANTHER" id="PTHR18956">
    <property type="entry name" value="HYALURONAN MEDIATED MOTILITY RECEPTOR"/>
    <property type="match status" value="1"/>
</dbReference>
<feature type="region of interest" description="Disordered" evidence="1">
    <location>
        <begin position="83"/>
        <end position="103"/>
    </location>
</feature>
<organism evidence="2 3">
    <name type="scientific">Porites evermanni</name>
    <dbReference type="NCBI Taxonomy" id="104178"/>
    <lineage>
        <taxon>Eukaryota</taxon>
        <taxon>Metazoa</taxon>
        <taxon>Cnidaria</taxon>
        <taxon>Anthozoa</taxon>
        <taxon>Hexacorallia</taxon>
        <taxon>Scleractinia</taxon>
        <taxon>Fungiina</taxon>
        <taxon>Poritidae</taxon>
        <taxon>Porites</taxon>
    </lineage>
</organism>
<reference evidence="2 3" key="1">
    <citation type="submission" date="2022-05" db="EMBL/GenBank/DDBJ databases">
        <authorList>
            <consortium name="Genoscope - CEA"/>
            <person name="William W."/>
        </authorList>
    </citation>
    <scope>NUCLEOTIDE SEQUENCE [LARGE SCALE GENOMIC DNA]</scope>
</reference>
<proteinExistence type="predicted"/>
<dbReference type="EMBL" id="CALNXI010000253">
    <property type="protein sequence ID" value="CAH3023273.1"/>
    <property type="molecule type" value="Genomic_DNA"/>
</dbReference>
<gene>
    <name evidence="2" type="ORF">PEVE_00018694</name>
</gene>
<keyword evidence="3" id="KW-1185">Reference proteome</keyword>
<evidence type="ECO:0000313" key="3">
    <source>
        <dbReference type="Proteomes" id="UP001159427"/>
    </source>
</evidence>
<sequence>MFPKAKRFQDTVSQAPPVGSYEIKTQRHGTAPGFGKGKRFAELKDTGPGPVANSSLLDASTCSNSSQNGTKCSGFEFATPLPFRKSRKMSSSTPNPKEDQSALENEISRLLSERTELENRLCGAQQQVQDQEKKFQSLLQEKTCHKSTIADLQKEVQVLTEEKDQILVKLQAHSAASSKLETLEEELQTVKSQLLCKEGVISTLKMQVSCAAENSRADLELEQEKNKALTERISSLGYTYYQYIKPFKPQCPHINSSALPAFSSRINSTSSLNPEGGGGEGTVSKVTSNIDEVEEANQKLY</sequence>